<evidence type="ECO:0000313" key="2">
    <source>
        <dbReference type="Proteomes" id="UP000541558"/>
    </source>
</evidence>
<dbReference type="Gene3D" id="3.80.10.10">
    <property type="entry name" value="Ribonuclease Inhibitor"/>
    <property type="match status" value="1"/>
</dbReference>
<dbReference type="OrthoDB" id="2894079at2759"/>
<evidence type="ECO:0008006" key="3">
    <source>
        <dbReference type="Google" id="ProtNLM"/>
    </source>
</evidence>
<sequence>MTFNPLSTPFAQHLNTNYIPSNIEIPRIRALVQENNAALAELIAQIEALEVVRIARASFGEQHMAFLSPVKRLPDDILSTLFLTLLADPDHRDVTMSSTHPAVVISHVCGRWRQLALNTPLLWSSLTIHTPVAPRGTYFRNTGVDNPIPPPRVNSHEPLVDVARRWEKELERIKRLACIWLGRSKECDLSIDFHASDPLGAFNQTDGHTGMGTPPATMLASLADIICDTSHRWKGASLRLTLDGPEYSSSAFYRMLNLKPEDVPQLRRLSLSASFRMAPDTPGNEQLPTPPDKTTGMLGGVSLRTLTLGSISVNVNSLPVRWEQLTDLQFDGYIDVFTPQTPSNRLVFDFKQALSLLERCPHLVTCDLSLAMIDVELPDSRPAGSISLPHLKSLTLRYSVPGPHFVTLLSLPSLEVLMLPNYLDINVPQVNCNGGIGPVESWLQAFGHNLKEVQINVANLKPSGLLRCMDLLPNVISLHLDHSGDRHTLSLDPTFNWTETPDVPESVDGDFLRRLTPPEENDVQAPSMLVPCPRLEVINFPKHGGITFTEKELFDFIAGRRRTCVALKSPGLREVTAAFETLQELDITAALREEGVDVVGLTLKVLYPRRIPLQTRNRRTRADYDSDF</sequence>
<gene>
    <name evidence="1" type="ORF">D9611_005425</name>
</gene>
<dbReference type="AlphaFoldDB" id="A0A8H5C0I5"/>
<organism evidence="1 2">
    <name type="scientific">Ephemerocybe angulata</name>
    <dbReference type="NCBI Taxonomy" id="980116"/>
    <lineage>
        <taxon>Eukaryota</taxon>
        <taxon>Fungi</taxon>
        <taxon>Dikarya</taxon>
        <taxon>Basidiomycota</taxon>
        <taxon>Agaricomycotina</taxon>
        <taxon>Agaricomycetes</taxon>
        <taxon>Agaricomycetidae</taxon>
        <taxon>Agaricales</taxon>
        <taxon>Agaricineae</taxon>
        <taxon>Psathyrellaceae</taxon>
        <taxon>Ephemerocybe</taxon>
    </lineage>
</organism>
<name>A0A8H5C0I5_9AGAR</name>
<protein>
    <recommendedName>
        <fullName evidence="3">F-box domain-containing protein</fullName>
    </recommendedName>
</protein>
<accession>A0A8H5C0I5</accession>
<proteinExistence type="predicted"/>
<dbReference type="Proteomes" id="UP000541558">
    <property type="component" value="Unassembled WGS sequence"/>
</dbReference>
<dbReference type="InterPro" id="IPR032675">
    <property type="entry name" value="LRR_dom_sf"/>
</dbReference>
<dbReference type="Gene3D" id="1.20.1280.50">
    <property type="match status" value="1"/>
</dbReference>
<reference evidence="1 2" key="1">
    <citation type="journal article" date="2020" name="ISME J.">
        <title>Uncovering the hidden diversity of litter-decomposition mechanisms in mushroom-forming fungi.</title>
        <authorList>
            <person name="Floudas D."/>
            <person name="Bentzer J."/>
            <person name="Ahren D."/>
            <person name="Johansson T."/>
            <person name="Persson P."/>
            <person name="Tunlid A."/>
        </authorList>
    </citation>
    <scope>NUCLEOTIDE SEQUENCE [LARGE SCALE GENOMIC DNA]</scope>
    <source>
        <strain evidence="1 2">CBS 175.51</strain>
    </source>
</reference>
<dbReference type="EMBL" id="JAACJK010000110">
    <property type="protein sequence ID" value="KAF5332748.1"/>
    <property type="molecule type" value="Genomic_DNA"/>
</dbReference>
<dbReference type="SUPFAM" id="SSF52047">
    <property type="entry name" value="RNI-like"/>
    <property type="match status" value="1"/>
</dbReference>
<keyword evidence="2" id="KW-1185">Reference proteome</keyword>
<evidence type="ECO:0000313" key="1">
    <source>
        <dbReference type="EMBL" id="KAF5332748.1"/>
    </source>
</evidence>
<comment type="caution">
    <text evidence="1">The sequence shown here is derived from an EMBL/GenBank/DDBJ whole genome shotgun (WGS) entry which is preliminary data.</text>
</comment>